<dbReference type="OrthoDB" id="100690at2157"/>
<evidence type="ECO:0000256" key="1">
    <source>
        <dbReference type="SAM" id="Phobius"/>
    </source>
</evidence>
<feature type="transmembrane region" description="Helical" evidence="1">
    <location>
        <begin position="57"/>
        <end position="76"/>
    </location>
</feature>
<evidence type="ECO:0000313" key="2">
    <source>
        <dbReference type="EMBL" id="KUH32609.1"/>
    </source>
</evidence>
<gene>
    <name evidence="2" type="ORF">APY94_09295</name>
</gene>
<dbReference type="Proteomes" id="UP000053462">
    <property type="component" value="Unassembled WGS sequence"/>
</dbReference>
<keyword evidence="1" id="KW-1133">Transmembrane helix</keyword>
<keyword evidence="1" id="KW-0472">Membrane</keyword>
<keyword evidence="1" id="KW-0812">Transmembrane</keyword>
<accession>A0A100XWP5</accession>
<evidence type="ECO:0000313" key="3">
    <source>
        <dbReference type="Proteomes" id="UP000053462"/>
    </source>
</evidence>
<dbReference type="EMBL" id="LLYW01000032">
    <property type="protein sequence ID" value="KUH32609.1"/>
    <property type="molecule type" value="Genomic_DNA"/>
</dbReference>
<organism evidence="2 3">
    <name type="scientific">Thermococcus celericrescens</name>
    <dbReference type="NCBI Taxonomy" id="227598"/>
    <lineage>
        <taxon>Archaea</taxon>
        <taxon>Methanobacteriati</taxon>
        <taxon>Methanobacteriota</taxon>
        <taxon>Thermococci</taxon>
        <taxon>Thermococcales</taxon>
        <taxon>Thermococcaceae</taxon>
        <taxon>Thermococcus</taxon>
    </lineage>
</organism>
<protein>
    <submittedName>
        <fullName evidence="2">Uncharacterized protein</fullName>
    </submittedName>
</protein>
<feature type="transmembrane region" description="Helical" evidence="1">
    <location>
        <begin position="32"/>
        <end position="50"/>
    </location>
</feature>
<dbReference type="AlphaFoldDB" id="A0A100XWP5"/>
<name>A0A100XWP5_9EURY</name>
<keyword evidence="3" id="KW-1185">Reference proteome</keyword>
<dbReference type="STRING" id="227598.APY94_09295"/>
<sequence>MKRWTFVLPFIYFLFLFALAFMDFPRQINRQWMWVQIGGLIFMIVLGGYLDGSIPEGELTAIGAFTLLWLALAFIINIRREYFTLLGLIIELALWFSSKKSF</sequence>
<comment type="caution">
    <text evidence="2">The sequence shown here is derived from an EMBL/GenBank/DDBJ whole genome shotgun (WGS) entry which is preliminary data.</text>
</comment>
<dbReference type="RefSeq" id="WP_058939369.1">
    <property type="nucleotide sequence ID" value="NZ_LLYW01000032.1"/>
</dbReference>
<proteinExistence type="predicted"/>
<reference evidence="2 3" key="1">
    <citation type="submission" date="2015-10" db="EMBL/GenBank/DDBJ databases">
        <title>Draft genome sequence of Thermococcus celericrescens strain DSM 17994.</title>
        <authorList>
            <person name="Hong S.-J."/>
            <person name="Park C.-E."/>
            <person name="Shin J.-H."/>
        </authorList>
    </citation>
    <scope>NUCLEOTIDE SEQUENCE [LARGE SCALE GENOMIC DNA]</scope>
    <source>
        <strain evidence="2 3">DSM 17994</strain>
    </source>
</reference>